<dbReference type="Pfam" id="PF13715">
    <property type="entry name" value="CarbopepD_reg_2"/>
    <property type="match status" value="1"/>
</dbReference>
<feature type="domain" description="TonB-dependent receptor plug" evidence="11">
    <location>
        <begin position="152"/>
        <end position="251"/>
    </location>
</feature>
<evidence type="ECO:0000259" key="11">
    <source>
        <dbReference type="Pfam" id="PF07715"/>
    </source>
</evidence>
<dbReference type="InterPro" id="IPR000531">
    <property type="entry name" value="Beta-barrel_TonB"/>
</dbReference>
<proteinExistence type="inferred from homology"/>
<keyword evidence="13" id="KW-1185">Reference proteome</keyword>
<dbReference type="SUPFAM" id="SSF56935">
    <property type="entry name" value="Porins"/>
    <property type="match status" value="1"/>
</dbReference>
<comment type="similarity">
    <text evidence="8 9">Belongs to the TonB-dependent receptor family.</text>
</comment>
<accession>A0ABT8L1E3</accession>
<evidence type="ECO:0000256" key="6">
    <source>
        <dbReference type="ARBA" id="ARBA00023136"/>
    </source>
</evidence>
<keyword evidence="5 9" id="KW-0798">TonB box</keyword>
<dbReference type="Gene3D" id="2.40.170.20">
    <property type="entry name" value="TonB-dependent receptor, beta-barrel domain"/>
    <property type="match status" value="1"/>
</dbReference>
<dbReference type="Gene3D" id="2.60.40.1120">
    <property type="entry name" value="Carboxypeptidase-like, regulatory domain"/>
    <property type="match status" value="1"/>
</dbReference>
<evidence type="ECO:0000256" key="7">
    <source>
        <dbReference type="ARBA" id="ARBA00023237"/>
    </source>
</evidence>
<dbReference type="RefSeq" id="WP_346756846.1">
    <property type="nucleotide sequence ID" value="NZ_JAUJEB010000001.1"/>
</dbReference>
<evidence type="ECO:0000256" key="4">
    <source>
        <dbReference type="ARBA" id="ARBA00022692"/>
    </source>
</evidence>
<keyword evidence="12" id="KW-0675">Receptor</keyword>
<dbReference type="InterPro" id="IPR039426">
    <property type="entry name" value="TonB-dep_rcpt-like"/>
</dbReference>
<name>A0ABT8L1E3_9BACT</name>
<evidence type="ECO:0000313" key="12">
    <source>
        <dbReference type="EMBL" id="MDN5211514.1"/>
    </source>
</evidence>
<keyword evidence="2 8" id="KW-0813">Transport</keyword>
<dbReference type="PANTHER" id="PTHR30442:SF0">
    <property type="entry name" value="FE(3+) DICITRATE TRANSPORT PROTEIN FECA"/>
    <property type="match status" value="1"/>
</dbReference>
<protein>
    <submittedName>
        <fullName evidence="12">TonB-dependent receptor</fullName>
    </submittedName>
</protein>
<comment type="caution">
    <text evidence="12">The sequence shown here is derived from an EMBL/GenBank/DDBJ whole genome shotgun (WGS) entry which is preliminary data.</text>
</comment>
<keyword evidence="4 8" id="KW-0812">Transmembrane</keyword>
<evidence type="ECO:0000256" key="8">
    <source>
        <dbReference type="PROSITE-ProRule" id="PRU01360"/>
    </source>
</evidence>
<evidence type="ECO:0000256" key="3">
    <source>
        <dbReference type="ARBA" id="ARBA00022452"/>
    </source>
</evidence>
<evidence type="ECO:0000256" key="1">
    <source>
        <dbReference type="ARBA" id="ARBA00004571"/>
    </source>
</evidence>
<dbReference type="InterPro" id="IPR037066">
    <property type="entry name" value="Plug_dom_sf"/>
</dbReference>
<dbReference type="Gene3D" id="2.170.130.10">
    <property type="entry name" value="TonB-dependent receptor, plug domain"/>
    <property type="match status" value="1"/>
</dbReference>
<evidence type="ECO:0000256" key="2">
    <source>
        <dbReference type="ARBA" id="ARBA00022448"/>
    </source>
</evidence>
<dbReference type="Proteomes" id="UP001172083">
    <property type="component" value="Unassembled WGS sequence"/>
</dbReference>
<dbReference type="InterPro" id="IPR012910">
    <property type="entry name" value="Plug_dom"/>
</dbReference>
<reference evidence="12" key="1">
    <citation type="submission" date="2023-06" db="EMBL/GenBank/DDBJ databases">
        <title>Genomic of Agaribacillus aureum.</title>
        <authorList>
            <person name="Wang G."/>
        </authorList>
    </citation>
    <scope>NUCLEOTIDE SEQUENCE</scope>
    <source>
        <strain evidence="12">BMA12</strain>
    </source>
</reference>
<sequence length="824" mass="93349">MSNYFLYRPMKIEVCKRLLIGALLFFGFVPIVEAQNVNFYGKVSGRDSGLPIKGADVFIRNSSVTVKTDANGAFYIKNLSPGKYTLVAFYLGMKIQSEDVVAESGDYQVNFVLGAIEKQLDAVKIMSEAEETNGITRLQSVEGAAIYEAKKTEVIVLKDLTANLATNNSRQVYAKVPGLNIWESDGAGLQLGLGARGLDPNRTSNFNVRQNGYDISADALGYPESYYTPPLEALERIEVVRGAASLQYGTQFGGLLNFILKKGPRDKPIELTSRQTVGSFGFFNSFNSVGGTKGKFNYYTFFQHKQGNGWRPNSDFDLNMAYADVSYSPTDRFTVNFQYTHMYYLAQQPGGLTDARFEEDPRQSIRERNWFRVNWNLAALNLDYKLSDRLKLNVRNFMLIGGRDALGNLGRIDRTDEGGERDLFVDDFENFGNETRVIYNYSTFSNPSVLLIGTRYYRGFTDRKQGNGPDGKQDDFRFLRPDNLEGSDFDFPSRNFSIFAENIFNLTPKFSVTPGVRFEYIKTSAEGYFQNEILVPNPETGIAEQSFFKVDEVKNNSRSFVFAGLGLSYKQSDALELYGNFSQNYRAINFNDIRVVNPNLVVDENISDEKGFNLDVGFRGNKFDLLNFDVSFFYLKYNDRIGSILQRDDSFRIFRFRTNVADSRHIGAEIFAELNLLRLLKPTENRSKLNLYTNLAIIDAQYINSDETTIEGNEVELVPPLNLKAGLAYSNKDFRVTYQYAFTQEHYSDATNAEITPSAVEGLIPSYQIMDLSFSYRYKFFTFETGINNLLDEAYFTRRATGYPGPGIIPADGRSFYFTLGLKI</sequence>
<keyword evidence="7 8" id="KW-0998">Cell outer membrane</keyword>
<evidence type="ECO:0000259" key="10">
    <source>
        <dbReference type="Pfam" id="PF00593"/>
    </source>
</evidence>
<dbReference type="InterPro" id="IPR008969">
    <property type="entry name" value="CarboxyPept-like_regulatory"/>
</dbReference>
<keyword evidence="6 8" id="KW-0472">Membrane</keyword>
<dbReference type="PANTHER" id="PTHR30442">
    <property type="entry name" value="IRON III DICITRATE TRANSPORT PROTEIN FECA"/>
    <property type="match status" value="1"/>
</dbReference>
<comment type="subcellular location">
    <subcellularLocation>
        <location evidence="1 8">Cell outer membrane</location>
        <topology evidence="1 8">Multi-pass membrane protein</topology>
    </subcellularLocation>
</comment>
<keyword evidence="3 8" id="KW-1134">Transmembrane beta strand</keyword>
<dbReference type="Pfam" id="PF00593">
    <property type="entry name" value="TonB_dep_Rec_b-barrel"/>
    <property type="match status" value="1"/>
</dbReference>
<organism evidence="12 13">
    <name type="scientific">Agaribacillus aureus</name>
    <dbReference type="NCBI Taxonomy" id="3051825"/>
    <lineage>
        <taxon>Bacteria</taxon>
        <taxon>Pseudomonadati</taxon>
        <taxon>Bacteroidota</taxon>
        <taxon>Cytophagia</taxon>
        <taxon>Cytophagales</taxon>
        <taxon>Splendidivirgaceae</taxon>
        <taxon>Agaribacillus</taxon>
    </lineage>
</organism>
<dbReference type="SUPFAM" id="SSF49464">
    <property type="entry name" value="Carboxypeptidase regulatory domain-like"/>
    <property type="match status" value="1"/>
</dbReference>
<evidence type="ECO:0000313" key="13">
    <source>
        <dbReference type="Proteomes" id="UP001172083"/>
    </source>
</evidence>
<evidence type="ECO:0000256" key="5">
    <source>
        <dbReference type="ARBA" id="ARBA00023077"/>
    </source>
</evidence>
<evidence type="ECO:0000256" key="9">
    <source>
        <dbReference type="RuleBase" id="RU003357"/>
    </source>
</evidence>
<dbReference type="EMBL" id="JAUJEB010000001">
    <property type="protein sequence ID" value="MDN5211514.1"/>
    <property type="molecule type" value="Genomic_DNA"/>
</dbReference>
<dbReference type="InterPro" id="IPR036942">
    <property type="entry name" value="Beta-barrel_TonB_sf"/>
</dbReference>
<dbReference type="Pfam" id="PF07715">
    <property type="entry name" value="Plug"/>
    <property type="match status" value="1"/>
</dbReference>
<feature type="domain" description="TonB-dependent receptor-like beta-barrel" evidence="10">
    <location>
        <begin position="331"/>
        <end position="790"/>
    </location>
</feature>
<gene>
    <name evidence="12" type="ORF">QQ020_05615</name>
</gene>
<dbReference type="PROSITE" id="PS52016">
    <property type="entry name" value="TONB_DEPENDENT_REC_3"/>
    <property type="match status" value="1"/>
</dbReference>